<dbReference type="PANTHER" id="PTHR34117:SF1">
    <property type="entry name" value="STYLE CELL-CYCLE INHIBITOR 1"/>
    <property type="match status" value="1"/>
</dbReference>
<comment type="caution">
    <text evidence="2">The sequence shown here is derived from an EMBL/GenBank/DDBJ whole genome shotgun (WGS) entry which is preliminary data.</text>
</comment>
<protein>
    <submittedName>
        <fullName evidence="2">Uncharacterized protein</fullName>
    </submittedName>
</protein>
<sequence>MASSEARRRSASPEPRRSRDDSERREKDRHRREGDDGEKSRRKEDDRSRKSKSSHKSHRSRRRDSSDRGSGNDDDDDDEVVGPKPPDDSVNPRIFDLGSSAIGEDDFYQKAAEFTYWLRTSRKKYLDEMSSKEARKYFEKFVRRWNSGGLEDAFYKGEVRTVGSSAAAQTRHKWGFTASKLTKEEQDMLETTRDHVDTLTNANSRGAIEAREAERRAGKGKRMTERDGEAARAGEAVDRGIGTSANATATKDSGWAARRSGPAHPSDAQFDREQVAEQERRARQGERRRENRDVREEMDELAPKATGREAYHERKREVRSAHRSFADRREGDDGFDVDDGMLMGGGTGRSGLGADDFRSAVDAERDRGSGSSSRRDRTGHQQQQQRARVERKGDTGGEPSVMKQKEADTMAMFKAMAQQRFGG</sequence>
<feature type="compositionally biased region" description="Basic and acidic residues" evidence="1">
    <location>
        <begin position="14"/>
        <end position="48"/>
    </location>
</feature>
<feature type="region of interest" description="Disordered" evidence="1">
    <location>
        <begin position="1"/>
        <end position="101"/>
    </location>
</feature>
<proteinExistence type="predicted"/>
<evidence type="ECO:0000313" key="2">
    <source>
        <dbReference type="EMBL" id="CAD6960013.1"/>
    </source>
</evidence>
<dbReference type="PANTHER" id="PTHR34117">
    <property type="entry name" value="STYLE CELL-CYCLE INHIBITOR 1"/>
    <property type="match status" value="1"/>
</dbReference>
<feature type="compositionally biased region" description="Basic and acidic residues" evidence="1">
    <location>
        <begin position="186"/>
        <end position="197"/>
    </location>
</feature>
<dbReference type="OrthoDB" id="2139939at2759"/>
<feature type="compositionally biased region" description="Basic residues" evidence="1">
    <location>
        <begin position="49"/>
        <end position="62"/>
    </location>
</feature>
<feature type="compositionally biased region" description="Basic and acidic residues" evidence="1">
    <location>
        <begin position="208"/>
        <end position="238"/>
    </location>
</feature>
<feature type="region of interest" description="Disordered" evidence="1">
    <location>
        <begin position="186"/>
        <end position="423"/>
    </location>
</feature>
<keyword evidence="3" id="KW-1185">Reference proteome</keyword>
<feature type="compositionally biased region" description="Basic and acidic residues" evidence="1">
    <location>
        <begin position="306"/>
        <end position="332"/>
    </location>
</feature>
<dbReference type="EMBL" id="CAJHJF010006935">
    <property type="protein sequence ID" value="CAD6960013.1"/>
    <property type="molecule type" value="Genomic_DNA"/>
</dbReference>
<organism evidence="2 3">
    <name type="scientific">Tilletia laevis</name>
    <dbReference type="NCBI Taxonomy" id="157183"/>
    <lineage>
        <taxon>Eukaryota</taxon>
        <taxon>Fungi</taxon>
        <taxon>Dikarya</taxon>
        <taxon>Basidiomycota</taxon>
        <taxon>Ustilaginomycotina</taxon>
        <taxon>Exobasidiomycetes</taxon>
        <taxon>Tilletiales</taxon>
        <taxon>Tilletiaceae</taxon>
        <taxon>Tilletia</taxon>
    </lineage>
</organism>
<gene>
    <name evidence="2" type="ORF">JKILLFL_G162</name>
</gene>
<reference evidence="2 3" key="1">
    <citation type="submission" date="2020-10" db="EMBL/GenBank/DDBJ databases">
        <authorList>
            <person name="Sedaghatjoo S."/>
        </authorList>
    </citation>
    <scope>NUCLEOTIDE SEQUENCE [LARGE SCALE GENOMIC DNA]</scope>
    <source>
        <strain evidence="2 3">LLFL</strain>
    </source>
</reference>
<feature type="compositionally biased region" description="Basic and acidic residues" evidence="1">
    <location>
        <begin position="269"/>
        <end position="295"/>
    </location>
</feature>
<feature type="compositionally biased region" description="Gly residues" evidence="1">
    <location>
        <begin position="342"/>
        <end position="351"/>
    </location>
</feature>
<feature type="compositionally biased region" description="Basic and acidic residues" evidence="1">
    <location>
        <begin position="355"/>
        <end position="379"/>
    </location>
</feature>
<dbReference type="Proteomes" id="UP000836404">
    <property type="component" value="Unassembled WGS sequence"/>
</dbReference>
<name>A0A9N8M6R8_9BASI</name>
<evidence type="ECO:0000313" key="3">
    <source>
        <dbReference type="Proteomes" id="UP000836404"/>
    </source>
</evidence>
<evidence type="ECO:0000256" key="1">
    <source>
        <dbReference type="SAM" id="MobiDB-lite"/>
    </source>
</evidence>
<accession>A0A9N8M6R8</accession>
<dbReference type="InterPro" id="IPR044688">
    <property type="entry name" value="SCI-1-like"/>
</dbReference>
<dbReference type="AlphaFoldDB" id="A0A9N8M6R8"/>